<organism evidence="1 2">
    <name type="scientific">Ceraceosorus guamensis</name>
    <dbReference type="NCBI Taxonomy" id="1522189"/>
    <lineage>
        <taxon>Eukaryota</taxon>
        <taxon>Fungi</taxon>
        <taxon>Dikarya</taxon>
        <taxon>Basidiomycota</taxon>
        <taxon>Ustilaginomycotina</taxon>
        <taxon>Exobasidiomycetes</taxon>
        <taxon>Ceraceosorales</taxon>
        <taxon>Ceraceosoraceae</taxon>
        <taxon>Ceraceosorus</taxon>
    </lineage>
</organism>
<gene>
    <name evidence="1" type="ORF">IE81DRAFT_254905</name>
</gene>
<evidence type="ECO:0000313" key="1">
    <source>
        <dbReference type="EMBL" id="PWN44800.1"/>
    </source>
</evidence>
<protein>
    <submittedName>
        <fullName evidence="1">Uncharacterized protein</fullName>
    </submittedName>
</protein>
<dbReference type="AlphaFoldDB" id="A0A316W4K2"/>
<dbReference type="Proteomes" id="UP000245783">
    <property type="component" value="Unassembled WGS sequence"/>
</dbReference>
<dbReference type="EMBL" id="KZ819359">
    <property type="protein sequence ID" value="PWN44800.1"/>
    <property type="molecule type" value="Genomic_DNA"/>
</dbReference>
<keyword evidence="2" id="KW-1185">Reference proteome</keyword>
<dbReference type="GeneID" id="37033212"/>
<reference evidence="1 2" key="1">
    <citation type="journal article" date="2018" name="Mol. Biol. Evol.">
        <title>Broad Genomic Sampling Reveals a Smut Pathogenic Ancestry of the Fungal Clade Ustilaginomycotina.</title>
        <authorList>
            <person name="Kijpornyongpan T."/>
            <person name="Mondo S.J."/>
            <person name="Barry K."/>
            <person name="Sandor L."/>
            <person name="Lee J."/>
            <person name="Lipzen A."/>
            <person name="Pangilinan J."/>
            <person name="LaButti K."/>
            <person name="Hainaut M."/>
            <person name="Henrissat B."/>
            <person name="Grigoriev I.V."/>
            <person name="Spatafora J.W."/>
            <person name="Aime M.C."/>
        </authorList>
    </citation>
    <scope>NUCLEOTIDE SEQUENCE [LARGE SCALE GENOMIC DNA]</scope>
    <source>
        <strain evidence="1 2">MCA 4658</strain>
    </source>
</reference>
<name>A0A316W4K2_9BASI</name>
<sequence length="92" mass="10248">MRLCSDLRAIVRRGSSLARCMRLSPRLRAVVRQSSTLAMHHHAPRAQSLGALTWAWDSPSTSVRCSLTLALVQSARARRTSHIIILRLPIPP</sequence>
<evidence type="ECO:0000313" key="2">
    <source>
        <dbReference type="Proteomes" id="UP000245783"/>
    </source>
</evidence>
<proteinExistence type="predicted"/>
<accession>A0A316W4K2</accession>
<dbReference type="RefSeq" id="XP_025371960.1">
    <property type="nucleotide sequence ID" value="XM_025511342.1"/>
</dbReference>
<dbReference type="InParanoid" id="A0A316W4K2"/>